<dbReference type="KEGG" id="hoh:Hoch_6376"/>
<dbReference type="STRING" id="502025.Hoch_6376"/>
<dbReference type="Proteomes" id="UP000001880">
    <property type="component" value="Chromosome"/>
</dbReference>
<keyword evidence="2" id="KW-1185">Reference proteome</keyword>
<sequence>MLLAAYLLALANDARADEQEASVYVHALSGVAALDDPAAPDDAKLTPIAGLAARISYAAHDLFAYEVECAISRGAVTSFDDVHWDTVMGEMQRRSYLGRLQTGVRLRLGARYVPTLHVALGVQAHTASQSRLVMAAGGVIDGPGSSTRWAPIASAGLGYEHRIGIHWLAGVSVSATSALTSDVMRSIEGSMHVSYAWYPFW</sequence>
<reference evidence="1 2" key="1">
    <citation type="journal article" date="2010" name="Stand. Genomic Sci.">
        <title>Complete genome sequence of Haliangium ochraceum type strain (SMP-2).</title>
        <authorList>
            <consortium name="US DOE Joint Genome Institute (JGI-PGF)"/>
            <person name="Ivanova N."/>
            <person name="Daum C."/>
            <person name="Lang E."/>
            <person name="Abt B."/>
            <person name="Kopitz M."/>
            <person name="Saunders E."/>
            <person name="Lapidus A."/>
            <person name="Lucas S."/>
            <person name="Glavina Del Rio T."/>
            <person name="Nolan M."/>
            <person name="Tice H."/>
            <person name="Copeland A."/>
            <person name="Cheng J.F."/>
            <person name="Chen F."/>
            <person name="Bruce D."/>
            <person name="Goodwin L."/>
            <person name="Pitluck S."/>
            <person name="Mavromatis K."/>
            <person name="Pati A."/>
            <person name="Mikhailova N."/>
            <person name="Chen A."/>
            <person name="Palaniappan K."/>
            <person name="Land M."/>
            <person name="Hauser L."/>
            <person name="Chang Y.J."/>
            <person name="Jeffries C.D."/>
            <person name="Detter J.C."/>
            <person name="Brettin T."/>
            <person name="Rohde M."/>
            <person name="Goker M."/>
            <person name="Bristow J."/>
            <person name="Markowitz V."/>
            <person name="Eisen J.A."/>
            <person name="Hugenholtz P."/>
            <person name="Kyrpides N.C."/>
            <person name="Klenk H.P."/>
        </authorList>
    </citation>
    <scope>NUCLEOTIDE SEQUENCE [LARGE SCALE GENOMIC DNA]</scope>
    <source>
        <strain evidence="2">DSM 14365 / CIP 107738 / JCM 11303 / AJ 13395 / SMP-2</strain>
    </source>
</reference>
<evidence type="ECO:0000313" key="2">
    <source>
        <dbReference type="Proteomes" id="UP000001880"/>
    </source>
</evidence>
<dbReference type="EMBL" id="CP001804">
    <property type="protein sequence ID" value="ACY18846.1"/>
    <property type="molecule type" value="Genomic_DNA"/>
</dbReference>
<evidence type="ECO:0008006" key="3">
    <source>
        <dbReference type="Google" id="ProtNLM"/>
    </source>
</evidence>
<name>D0LP20_HALO1</name>
<evidence type="ECO:0000313" key="1">
    <source>
        <dbReference type="EMBL" id="ACY18846.1"/>
    </source>
</evidence>
<accession>D0LP20</accession>
<dbReference type="AlphaFoldDB" id="D0LP20"/>
<organism evidence="1 2">
    <name type="scientific">Haliangium ochraceum (strain DSM 14365 / JCM 11303 / SMP-2)</name>
    <dbReference type="NCBI Taxonomy" id="502025"/>
    <lineage>
        <taxon>Bacteria</taxon>
        <taxon>Pseudomonadati</taxon>
        <taxon>Myxococcota</taxon>
        <taxon>Polyangia</taxon>
        <taxon>Haliangiales</taxon>
        <taxon>Kofleriaceae</taxon>
        <taxon>Haliangium</taxon>
    </lineage>
</organism>
<protein>
    <recommendedName>
        <fullName evidence="3">Outer membrane protein beta-barrel domain-containing protein</fullName>
    </recommendedName>
</protein>
<dbReference type="RefSeq" id="WP_012831438.1">
    <property type="nucleotide sequence ID" value="NC_013440.1"/>
</dbReference>
<gene>
    <name evidence="1" type="ordered locus">Hoch_6376</name>
</gene>
<dbReference type="HOGENOM" id="CLU_1324857_0_0_7"/>
<proteinExistence type="predicted"/>